<dbReference type="AlphaFoldDB" id="A0A7D6H6E1"/>
<dbReference type="EMBL" id="CP059154">
    <property type="protein sequence ID" value="QLK26068.1"/>
    <property type="molecule type" value="Genomic_DNA"/>
</dbReference>
<feature type="domain" description="Halobacterial output" evidence="1">
    <location>
        <begin position="15"/>
        <end position="88"/>
    </location>
</feature>
<dbReference type="Pfam" id="PF18545">
    <property type="entry name" value="HalOD1"/>
    <property type="match status" value="1"/>
</dbReference>
<dbReference type="OrthoDB" id="221929at2157"/>
<dbReference type="Proteomes" id="UP000510869">
    <property type="component" value="Chromosome"/>
</dbReference>
<evidence type="ECO:0000259" key="1">
    <source>
        <dbReference type="Pfam" id="PF18545"/>
    </source>
</evidence>
<evidence type="ECO:0000313" key="2">
    <source>
        <dbReference type="EMBL" id="QLK26068.1"/>
    </source>
</evidence>
<protein>
    <recommendedName>
        <fullName evidence="1">Halobacterial output domain-containing protein</fullName>
    </recommendedName>
</protein>
<gene>
    <name evidence="2" type="ORF">HYG81_00065</name>
</gene>
<dbReference type="InterPro" id="IPR040624">
    <property type="entry name" value="HalOD1"/>
</dbReference>
<evidence type="ECO:0000313" key="3">
    <source>
        <dbReference type="Proteomes" id="UP000510869"/>
    </source>
</evidence>
<sequence>MSYPDNTSTPDGAVPPTQAIIEAIASREGVDITDVEPPAYAPLFTVVDPEALDNLFTTAAGTASTAVVRLEYEGYEIIVRDGGDVEIRDLSSDDSINSPVGE</sequence>
<reference evidence="2 3" key="1">
    <citation type="submission" date="2020-07" db="EMBL/GenBank/DDBJ databases">
        <title>Natrinema (YPL30) sp. nov. and Haloterrigena xxxxxx (YPL8) sp. nov., isolated from a salt mine.</title>
        <authorList>
            <person name="Cui H."/>
        </authorList>
    </citation>
    <scope>NUCLEOTIDE SEQUENCE [LARGE SCALE GENOMIC DNA]</scope>
    <source>
        <strain evidence="2 3">YPL13</strain>
    </source>
</reference>
<dbReference type="KEGG" id="nay:HYG81_00065"/>
<name>A0A7D6H6E1_9EURY</name>
<dbReference type="RefSeq" id="WP_180841248.1">
    <property type="nucleotide sequence ID" value="NZ_CP059154.1"/>
</dbReference>
<proteinExistence type="predicted"/>
<organism evidence="2 3">
    <name type="scientific">Natrinema zhouii</name>
    <dbReference type="NCBI Taxonomy" id="1710539"/>
    <lineage>
        <taxon>Archaea</taxon>
        <taxon>Methanobacteriati</taxon>
        <taxon>Methanobacteriota</taxon>
        <taxon>Stenosarchaea group</taxon>
        <taxon>Halobacteria</taxon>
        <taxon>Halobacteriales</taxon>
        <taxon>Natrialbaceae</taxon>
        <taxon>Natrinema</taxon>
    </lineage>
</organism>
<dbReference type="GeneID" id="56141552"/>
<accession>A0A7D6H6E1</accession>
<keyword evidence="3" id="KW-1185">Reference proteome</keyword>